<protein>
    <recommendedName>
        <fullName evidence="4">Single domain-containing protein</fullName>
    </recommendedName>
</protein>
<keyword evidence="3" id="KW-1185">Reference proteome</keyword>
<reference evidence="3" key="1">
    <citation type="submission" date="2017-01" db="EMBL/GenBank/DDBJ databases">
        <title>Comparative genomics of anhydrobiosis in the tardigrade Hypsibius dujardini.</title>
        <authorList>
            <person name="Yoshida Y."/>
            <person name="Koutsovoulos G."/>
            <person name="Laetsch D."/>
            <person name="Stevens L."/>
            <person name="Kumar S."/>
            <person name="Horikawa D."/>
            <person name="Ishino K."/>
            <person name="Komine S."/>
            <person name="Tomita M."/>
            <person name="Blaxter M."/>
            <person name="Arakawa K."/>
        </authorList>
    </citation>
    <scope>NUCLEOTIDE SEQUENCE [LARGE SCALE GENOMIC DNA]</scope>
    <source>
        <strain evidence="3">Z151</strain>
    </source>
</reference>
<name>A0A1W0WX79_HYPEX</name>
<keyword evidence="1" id="KW-0732">Signal</keyword>
<evidence type="ECO:0000313" key="3">
    <source>
        <dbReference type="Proteomes" id="UP000192578"/>
    </source>
</evidence>
<organism evidence="2 3">
    <name type="scientific">Hypsibius exemplaris</name>
    <name type="common">Freshwater tardigrade</name>
    <dbReference type="NCBI Taxonomy" id="2072580"/>
    <lineage>
        <taxon>Eukaryota</taxon>
        <taxon>Metazoa</taxon>
        <taxon>Ecdysozoa</taxon>
        <taxon>Tardigrada</taxon>
        <taxon>Eutardigrada</taxon>
        <taxon>Parachela</taxon>
        <taxon>Hypsibioidea</taxon>
        <taxon>Hypsibiidae</taxon>
        <taxon>Hypsibius</taxon>
    </lineage>
</organism>
<proteinExistence type="predicted"/>
<dbReference type="AlphaFoldDB" id="A0A1W0WX79"/>
<gene>
    <name evidence="2" type="ORF">BV898_06082</name>
</gene>
<evidence type="ECO:0000256" key="1">
    <source>
        <dbReference type="SAM" id="SignalP"/>
    </source>
</evidence>
<evidence type="ECO:0000313" key="2">
    <source>
        <dbReference type="EMBL" id="OQV19811.1"/>
    </source>
</evidence>
<comment type="caution">
    <text evidence="2">The sequence shown here is derived from an EMBL/GenBank/DDBJ whole genome shotgun (WGS) entry which is preliminary data.</text>
</comment>
<dbReference type="Proteomes" id="UP000192578">
    <property type="component" value="Unassembled WGS sequence"/>
</dbReference>
<sequence length="165" mass="17827">MEPLFGFQIISLSSIVLSIIIIAQGSTGTIPQSGTYRTAAHSPKIFRCPGKDFSLVTYTFSDGDTVYPKTICVNLKRICTSGDDGTDRVLTYPLSNTTQCPTDVCHRPFALCDMRCNSLTASPTSPTLLAGPICCPRADGLGFAAFQCVNFNVTDLNTAPMWKSR</sequence>
<feature type="signal peptide" evidence="1">
    <location>
        <begin position="1"/>
        <end position="25"/>
    </location>
</feature>
<feature type="chain" id="PRO_5012845444" description="Single domain-containing protein" evidence="1">
    <location>
        <begin position="26"/>
        <end position="165"/>
    </location>
</feature>
<accession>A0A1W0WX79</accession>
<dbReference type="EMBL" id="MTYJ01000035">
    <property type="protein sequence ID" value="OQV19811.1"/>
    <property type="molecule type" value="Genomic_DNA"/>
</dbReference>
<evidence type="ECO:0008006" key="4">
    <source>
        <dbReference type="Google" id="ProtNLM"/>
    </source>
</evidence>